<organism evidence="6 7">
    <name type="scientific">Gynuella sunshinyii YC6258</name>
    <dbReference type="NCBI Taxonomy" id="1445510"/>
    <lineage>
        <taxon>Bacteria</taxon>
        <taxon>Pseudomonadati</taxon>
        <taxon>Pseudomonadota</taxon>
        <taxon>Gammaproteobacteria</taxon>
        <taxon>Oceanospirillales</taxon>
        <taxon>Saccharospirillaceae</taxon>
        <taxon>Gynuella</taxon>
    </lineage>
</organism>
<dbReference type="NCBIfam" id="NF033581">
    <property type="entry name" value="transpos_IS5_4"/>
    <property type="match status" value="1"/>
</dbReference>
<dbReference type="HOGENOM" id="CLU_049873_1_2_6"/>
<dbReference type="GO" id="GO:0004803">
    <property type="term" value="F:transposase activity"/>
    <property type="evidence" value="ECO:0007669"/>
    <property type="project" value="InterPro"/>
</dbReference>
<evidence type="ECO:0000313" key="7">
    <source>
        <dbReference type="Proteomes" id="UP000032266"/>
    </source>
</evidence>
<dbReference type="STRING" id="1445510.YC6258_02799"/>
<dbReference type="AlphaFoldDB" id="A0A0C5VJL0"/>
<evidence type="ECO:0000259" key="5">
    <source>
        <dbReference type="Pfam" id="PF01609"/>
    </source>
</evidence>
<name>A0A0C5VJL0_9GAMM</name>
<accession>A0A0C5VJL0</accession>
<keyword evidence="7" id="KW-1185">Reference proteome</keyword>
<comment type="similarity">
    <text evidence="1">Belongs to the transposase 11 family.</text>
</comment>
<dbReference type="InterPro" id="IPR047959">
    <property type="entry name" value="Transpos_IS5"/>
</dbReference>
<evidence type="ECO:0000256" key="2">
    <source>
        <dbReference type="ARBA" id="ARBA00022578"/>
    </source>
</evidence>
<evidence type="ECO:0000313" key="6">
    <source>
        <dbReference type="EMBL" id="AJQ94837.1"/>
    </source>
</evidence>
<evidence type="ECO:0000256" key="3">
    <source>
        <dbReference type="ARBA" id="ARBA00023125"/>
    </source>
</evidence>
<dbReference type="Proteomes" id="UP000032266">
    <property type="component" value="Chromosome"/>
</dbReference>
<dbReference type="Pfam" id="PF01609">
    <property type="entry name" value="DDE_Tnp_1"/>
    <property type="match status" value="1"/>
</dbReference>
<reference evidence="6 7" key="1">
    <citation type="submission" date="2014-01" db="EMBL/GenBank/DDBJ databases">
        <title>Full genme sequencing of cellulolytic bacterium Gynuella sunshinyii YC6258T gen. nov., sp. nov.</title>
        <authorList>
            <person name="Khan H."/>
            <person name="Chung E.J."/>
            <person name="Chung Y.R."/>
        </authorList>
    </citation>
    <scope>NUCLEOTIDE SEQUENCE [LARGE SCALE GENOMIC DNA]</scope>
    <source>
        <strain evidence="6 7">YC6258</strain>
    </source>
</reference>
<dbReference type="KEGG" id="gsn:YC6258_02799"/>
<dbReference type="PANTHER" id="PTHR35604:SF2">
    <property type="entry name" value="TRANSPOSASE INSH FOR INSERTION SEQUENCE ELEMENT IS5A-RELATED"/>
    <property type="match status" value="1"/>
</dbReference>
<sequence>MSSLSFSDAESQAKRKQTRREKFLAEMEALLPWAEMEKTIRRYYSMRRFAGITIDTVPDETTILHFRHLLEKHKLLQKIFDRINTTLAKQGLTFKEGTIMDATIIAIPTSTNNQDNARDPEMHQVKKGNEWHFGMKLHIGVVSTFGLIHTLKTTSANVHDITVADQLLHGQEEHVIGDAGYVGIEKREEHKDRSVDWMIAARPGTQKTAWKTGWKRLRHRSEQKWNTAFSISNECLITAKLVIVVWRRIQTDCICCVPLPT</sequence>
<protein>
    <submittedName>
        <fullName evidence="6">Transposase</fullName>
    </submittedName>
</protein>
<proteinExistence type="inferred from homology"/>
<keyword evidence="4" id="KW-0233">DNA recombination</keyword>
<evidence type="ECO:0000256" key="1">
    <source>
        <dbReference type="ARBA" id="ARBA00010075"/>
    </source>
</evidence>
<keyword evidence="3" id="KW-0238">DNA-binding</keyword>
<gene>
    <name evidence="6" type="ORF">YC6258_02799</name>
</gene>
<dbReference type="PANTHER" id="PTHR35604">
    <property type="entry name" value="TRANSPOSASE INSH FOR INSERTION SEQUENCE ELEMENT IS5A-RELATED"/>
    <property type="match status" value="1"/>
</dbReference>
<keyword evidence="2" id="KW-0815">Transposition</keyword>
<dbReference type="GO" id="GO:0006313">
    <property type="term" value="P:DNA transposition"/>
    <property type="evidence" value="ECO:0007669"/>
    <property type="project" value="InterPro"/>
</dbReference>
<dbReference type="EMBL" id="CP007142">
    <property type="protein sequence ID" value="AJQ94837.1"/>
    <property type="molecule type" value="Genomic_DNA"/>
</dbReference>
<dbReference type="GO" id="GO:0003677">
    <property type="term" value="F:DNA binding"/>
    <property type="evidence" value="ECO:0007669"/>
    <property type="project" value="UniProtKB-KW"/>
</dbReference>
<feature type="domain" description="Transposase IS4-like" evidence="5">
    <location>
        <begin position="94"/>
        <end position="224"/>
    </location>
</feature>
<dbReference type="InterPro" id="IPR002559">
    <property type="entry name" value="Transposase_11"/>
</dbReference>
<evidence type="ECO:0000256" key="4">
    <source>
        <dbReference type="ARBA" id="ARBA00023172"/>
    </source>
</evidence>
<dbReference type="PATRIC" id="fig|1445510.3.peg.2758"/>